<dbReference type="Proteomes" id="UP000265618">
    <property type="component" value="Unassembled WGS sequence"/>
</dbReference>
<dbReference type="EMBL" id="BDIP01010361">
    <property type="protein sequence ID" value="GIQ92718.1"/>
    <property type="molecule type" value="Genomic_DNA"/>
</dbReference>
<dbReference type="AlphaFoldDB" id="A0A9K3DBF6"/>
<comment type="caution">
    <text evidence="1">The sequence shown here is derived from an EMBL/GenBank/DDBJ whole genome shotgun (WGS) entry which is preliminary data.</text>
</comment>
<feature type="non-terminal residue" evidence="1">
    <location>
        <position position="1"/>
    </location>
</feature>
<proteinExistence type="predicted"/>
<accession>A0A9K3DBF6</accession>
<name>A0A9K3DBF6_9EUKA</name>
<organism evidence="1 2">
    <name type="scientific">Kipferlia bialata</name>
    <dbReference type="NCBI Taxonomy" id="797122"/>
    <lineage>
        <taxon>Eukaryota</taxon>
        <taxon>Metamonada</taxon>
        <taxon>Carpediemonas-like organisms</taxon>
        <taxon>Kipferlia</taxon>
    </lineage>
</organism>
<reference evidence="1 2" key="1">
    <citation type="journal article" date="2018" name="PLoS ONE">
        <title>The draft genome of Kipferlia bialata reveals reductive genome evolution in fornicate parasites.</title>
        <authorList>
            <person name="Tanifuji G."/>
            <person name="Takabayashi S."/>
            <person name="Kume K."/>
            <person name="Takagi M."/>
            <person name="Nakayama T."/>
            <person name="Kamikawa R."/>
            <person name="Inagaki Y."/>
            <person name="Hashimoto T."/>
        </authorList>
    </citation>
    <scope>NUCLEOTIDE SEQUENCE [LARGE SCALE GENOMIC DNA]</scope>
    <source>
        <strain evidence="1">NY0173</strain>
    </source>
</reference>
<evidence type="ECO:0000313" key="2">
    <source>
        <dbReference type="Proteomes" id="UP000265618"/>
    </source>
</evidence>
<keyword evidence="2" id="KW-1185">Reference proteome</keyword>
<gene>
    <name evidence="1" type="ORF">KIPB_016651</name>
</gene>
<evidence type="ECO:0000313" key="1">
    <source>
        <dbReference type="EMBL" id="GIQ92718.1"/>
    </source>
</evidence>
<feature type="non-terminal residue" evidence="1">
    <location>
        <position position="169"/>
    </location>
</feature>
<protein>
    <submittedName>
        <fullName evidence="1">Uncharacterized protein</fullName>
    </submittedName>
</protein>
<sequence length="169" mass="19364">AQQLQCRVEAEADMRGIISKVTDLPVVSKERRIQVAKGLEHIDLDLKYCDSVRERDTFLAQRETLLAEQKQLESTTAEWHRLRDRLIRYQNHPEAEEVLSSRSLDHPLDGTRLDLFAHAYIPIPLHSFNPTPFDSVGRSPLLQGVHPESHLPVVLKPYSLTDKAEMEHA</sequence>